<name>A0A1L9QLL6_9CYAN</name>
<protein>
    <submittedName>
        <fullName evidence="2">Uncharacterized protein</fullName>
    </submittedName>
</protein>
<evidence type="ECO:0000256" key="1">
    <source>
        <dbReference type="SAM" id="Coils"/>
    </source>
</evidence>
<proteinExistence type="predicted"/>
<dbReference type="STRING" id="1925591.BI308_21235"/>
<evidence type="ECO:0000313" key="2">
    <source>
        <dbReference type="EMBL" id="OJJ19760.1"/>
    </source>
</evidence>
<comment type="caution">
    <text evidence="2">The sequence shown here is derived from an EMBL/GenBank/DDBJ whole genome shotgun (WGS) entry which is preliminary data.</text>
</comment>
<gene>
    <name evidence="2" type="ORF">BI308_21235</name>
</gene>
<keyword evidence="1" id="KW-0175">Coiled coil</keyword>
<feature type="coiled-coil region" evidence="1">
    <location>
        <begin position="32"/>
        <end position="63"/>
    </location>
</feature>
<sequence length="115" mass="12496">MSDIPKVQQTFSGAQIGSVFGGDNKGIIHVNLPEQKQTLAEAAHEIQRLLKQLEENNPEATLEQKTAWVNAGVDPTLKKRAVNALKSGGKAALNEFLDNPYVNITMAIVEGWNEG</sequence>
<dbReference type="EMBL" id="MLAW01000050">
    <property type="protein sequence ID" value="OJJ19760.1"/>
    <property type="molecule type" value="Genomic_DNA"/>
</dbReference>
<evidence type="ECO:0000313" key="3">
    <source>
        <dbReference type="Proteomes" id="UP000183940"/>
    </source>
</evidence>
<reference evidence="2" key="1">
    <citation type="submission" date="2016-10" db="EMBL/GenBank/DDBJ databases">
        <title>CRISPR-Cas defence system in Roseofilum reptotaenium: evidence of a bacteriophage-cyanobacterium arms race in the coral black band disease.</title>
        <authorList>
            <person name="Buerger P."/>
            <person name="Wood-Charlson E.M."/>
            <person name="Weynberg K.D."/>
            <person name="Willis B."/>
            <person name="Van Oppen M.J."/>
        </authorList>
    </citation>
    <scope>NUCLEOTIDE SEQUENCE [LARGE SCALE GENOMIC DNA]</scope>
    <source>
        <strain evidence="2">AO1-A</strain>
    </source>
</reference>
<dbReference type="AlphaFoldDB" id="A0A1L9QLL6"/>
<dbReference type="Proteomes" id="UP000183940">
    <property type="component" value="Unassembled WGS sequence"/>
</dbReference>
<organism evidence="2 3">
    <name type="scientific">Roseofilum reptotaenium AO1-A</name>
    <dbReference type="NCBI Taxonomy" id="1925591"/>
    <lineage>
        <taxon>Bacteria</taxon>
        <taxon>Bacillati</taxon>
        <taxon>Cyanobacteriota</taxon>
        <taxon>Cyanophyceae</taxon>
        <taxon>Desertifilales</taxon>
        <taxon>Desertifilaceae</taxon>
        <taxon>Roseofilum</taxon>
    </lineage>
</organism>
<accession>A0A1L9QLL6</accession>
<keyword evidence="3" id="KW-1185">Reference proteome</keyword>